<proteinExistence type="predicted"/>
<dbReference type="EMBL" id="JALNUB010000005">
    <property type="protein sequence ID" value="MCK8142109.1"/>
    <property type="molecule type" value="Genomic_DNA"/>
</dbReference>
<organism evidence="1 2">
    <name type="scientific">Flavobacterium pygoscelis</name>
    <dbReference type="NCBI Taxonomy" id="2893176"/>
    <lineage>
        <taxon>Bacteria</taxon>
        <taxon>Pseudomonadati</taxon>
        <taxon>Bacteroidota</taxon>
        <taxon>Flavobacteriia</taxon>
        <taxon>Flavobacteriales</taxon>
        <taxon>Flavobacteriaceae</taxon>
        <taxon>Flavobacterium</taxon>
    </lineage>
</organism>
<accession>A0A9X1XS76</accession>
<reference evidence="1" key="1">
    <citation type="submission" date="2022-04" db="EMBL/GenBank/DDBJ databases">
        <title>Flavobacterium pygoscelis sp. nov. isolated from Chinstrap chick (Pygoscelis antarcticus).</title>
        <authorList>
            <person name="Irgang R."/>
            <person name="Poblete-Morales M."/>
            <person name="Avendano-Herrera R."/>
        </authorList>
    </citation>
    <scope>NUCLEOTIDE SEQUENCE</scope>
    <source>
        <strain evidence="1">I-SCBP12n</strain>
    </source>
</reference>
<dbReference type="AlphaFoldDB" id="A0A9X1XS76"/>
<protein>
    <submittedName>
        <fullName evidence="1">Uncharacterized protein</fullName>
    </submittedName>
</protein>
<evidence type="ECO:0000313" key="2">
    <source>
        <dbReference type="Proteomes" id="UP001139260"/>
    </source>
</evidence>
<gene>
    <name evidence="1" type="ORF">MW871_09415</name>
</gene>
<dbReference type="RefSeq" id="WP_188048826.1">
    <property type="nucleotide sequence ID" value="NZ_JALNUB010000005.1"/>
</dbReference>
<evidence type="ECO:0000313" key="1">
    <source>
        <dbReference type="EMBL" id="MCK8142109.1"/>
    </source>
</evidence>
<keyword evidence="2" id="KW-1185">Reference proteome</keyword>
<name>A0A9X1XS76_9FLAO</name>
<comment type="caution">
    <text evidence="1">The sequence shown here is derived from an EMBL/GenBank/DDBJ whole genome shotgun (WGS) entry which is preliminary data.</text>
</comment>
<sequence>MEKIIYKNDILDYFDDLVFLLFNKKYFSYQENADKYLEKLIQFVSDNIRDFPNRKTPQELKYLGSNYIFYNSNKRTTWYVFFENSGKNYLITGILNNHCEEANRL</sequence>
<dbReference type="Proteomes" id="UP001139260">
    <property type="component" value="Unassembled WGS sequence"/>
</dbReference>